<evidence type="ECO:0000313" key="2">
    <source>
        <dbReference type="Proteomes" id="UP000281553"/>
    </source>
</evidence>
<evidence type="ECO:0000313" key="1">
    <source>
        <dbReference type="EMBL" id="VDN34864.1"/>
    </source>
</evidence>
<name>A0A3P7MY71_DIBLA</name>
<sequence length="168" mass="18513">MDLLDYSNSLYPGLDDQAMNQSILDLPDPGERNSNVVQFRADSATIAEPDISGLSYDAACRVLAKHYLSHALLPFGVPDPQLVSITLPAHIASGCCRGSRLDPNVQQEDEYTRKAILARAPTIIHYSQPGVRENSLRVIRSVLSSPPEIKIFFHLDLCLLPVVCKSAW</sequence>
<dbReference type="AlphaFoldDB" id="A0A3P7MY71"/>
<reference evidence="1 2" key="1">
    <citation type="submission" date="2018-11" db="EMBL/GenBank/DDBJ databases">
        <authorList>
            <consortium name="Pathogen Informatics"/>
        </authorList>
    </citation>
    <scope>NUCLEOTIDE SEQUENCE [LARGE SCALE GENOMIC DNA]</scope>
</reference>
<accession>A0A3P7MY71</accession>
<organism evidence="1 2">
    <name type="scientific">Dibothriocephalus latus</name>
    <name type="common">Fish tapeworm</name>
    <name type="synonym">Diphyllobothrium latum</name>
    <dbReference type="NCBI Taxonomy" id="60516"/>
    <lineage>
        <taxon>Eukaryota</taxon>
        <taxon>Metazoa</taxon>
        <taxon>Spiralia</taxon>
        <taxon>Lophotrochozoa</taxon>
        <taxon>Platyhelminthes</taxon>
        <taxon>Cestoda</taxon>
        <taxon>Eucestoda</taxon>
        <taxon>Diphyllobothriidea</taxon>
        <taxon>Diphyllobothriidae</taxon>
        <taxon>Dibothriocephalus</taxon>
    </lineage>
</organism>
<keyword evidence="2" id="KW-1185">Reference proteome</keyword>
<gene>
    <name evidence="1" type="ORF">DILT_LOCUS16622</name>
</gene>
<dbReference type="Proteomes" id="UP000281553">
    <property type="component" value="Unassembled WGS sequence"/>
</dbReference>
<proteinExistence type="predicted"/>
<dbReference type="EMBL" id="UYRU01086077">
    <property type="protein sequence ID" value="VDN34864.1"/>
    <property type="molecule type" value="Genomic_DNA"/>
</dbReference>
<protein>
    <submittedName>
        <fullName evidence="1">Uncharacterized protein</fullName>
    </submittedName>
</protein>